<name>A0A850DR56_9MICO</name>
<dbReference type="RefSeq" id="WP_058743028.1">
    <property type="nucleotide sequence ID" value="NZ_BAAAWP010000001.1"/>
</dbReference>
<dbReference type="Proteomes" id="UP000539146">
    <property type="component" value="Unassembled WGS sequence"/>
</dbReference>
<evidence type="ECO:0000313" key="1">
    <source>
        <dbReference type="EMBL" id="NUU27109.1"/>
    </source>
</evidence>
<evidence type="ECO:0000313" key="2">
    <source>
        <dbReference type="Proteomes" id="UP000539146"/>
    </source>
</evidence>
<proteinExistence type="predicted"/>
<accession>A0A850DR56</accession>
<reference evidence="1 2" key="1">
    <citation type="submission" date="2020-05" db="EMBL/GenBank/DDBJ databases">
        <title>Genome Sequencing of Type Strains.</title>
        <authorList>
            <person name="Lemaire J.F."/>
            <person name="Inderbitzin P."/>
            <person name="Gregorio O.A."/>
            <person name="Collins S.B."/>
            <person name="Wespe N."/>
            <person name="Knight-Connoni V."/>
        </authorList>
    </citation>
    <scope>NUCLEOTIDE SEQUENCE [LARGE SCALE GENOMIC DNA]</scope>
    <source>
        <strain evidence="1 2">DSM 20512</strain>
    </source>
</reference>
<comment type="caution">
    <text evidence="1">The sequence shown here is derived from an EMBL/GenBank/DDBJ whole genome shotgun (WGS) entry which is preliminary data.</text>
</comment>
<organism evidence="1 2">
    <name type="scientific">Curtobacterium citreum</name>
    <dbReference type="NCBI Taxonomy" id="2036"/>
    <lineage>
        <taxon>Bacteria</taxon>
        <taxon>Bacillati</taxon>
        <taxon>Actinomycetota</taxon>
        <taxon>Actinomycetes</taxon>
        <taxon>Micrococcales</taxon>
        <taxon>Microbacteriaceae</taxon>
        <taxon>Curtobacterium</taxon>
    </lineage>
</organism>
<dbReference type="AlphaFoldDB" id="A0A850DR56"/>
<dbReference type="EMBL" id="JABMCG010000075">
    <property type="protein sequence ID" value="NUU27109.1"/>
    <property type="molecule type" value="Genomic_DNA"/>
</dbReference>
<sequence length="77" mass="9272">MSNDLDVRPPSTRALRRRVSLADRIALRVGMSLIIWSRRTHHVRHAVDHATRLRLERERRQREVDLLVHSAVMRMWR</sequence>
<protein>
    <submittedName>
        <fullName evidence="1">Uncharacterized protein</fullName>
    </submittedName>
</protein>
<gene>
    <name evidence="1" type="ORF">HP467_03125</name>
</gene>